<organism evidence="1">
    <name type="scientific">Anguilla anguilla</name>
    <name type="common">European freshwater eel</name>
    <name type="synonym">Muraena anguilla</name>
    <dbReference type="NCBI Taxonomy" id="7936"/>
    <lineage>
        <taxon>Eukaryota</taxon>
        <taxon>Metazoa</taxon>
        <taxon>Chordata</taxon>
        <taxon>Craniata</taxon>
        <taxon>Vertebrata</taxon>
        <taxon>Euteleostomi</taxon>
        <taxon>Actinopterygii</taxon>
        <taxon>Neopterygii</taxon>
        <taxon>Teleostei</taxon>
        <taxon>Anguilliformes</taxon>
        <taxon>Anguillidae</taxon>
        <taxon>Anguilla</taxon>
    </lineage>
</organism>
<dbReference type="AlphaFoldDB" id="A0A0E9TQV3"/>
<name>A0A0E9TQV3_ANGAN</name>
<sequence length="28" mass="3166">MSKQTKKSKLKFHLLVFGSCEATMAYTS</sequence>
<accession>A0A0E9TQV3</accession>
<reference evidence="1" key="2">
    <citation type="journal article" date="2015" name="Fish Shellfish Immunol.">
        <title>Early steps in the European eel (Anguilla anguilla)-Vibrio vulnificus interaction in the gills: Role of the RtxA13 toxin.</title>
        <authorList>
            <person name="Callol A."/>
            <person name="Pajuelo D."/>
            <person name="Ebbesson L."/>
            <person name="Teles M."/>
            <person name="MacKenzie S."/>
            <person name="Amaro C."/>
        </authorList>
    </citation>
    <scope>NUCLEOTIDE SEQUENCE</scope>
</reference>
<reference evidence="1" key="1">
    <citation type="submission" date="2014-11" db="EMBL/GenBank/DDBJ databases">
        <authorList>
            <person name="Amaro Gonzalez C."/>
        </authorList>
    </citation>
    <scope>NUCLEOTIDE SEQUENCE</scope>
</reference>
<protein>
    <submittedName>
        <fullName evidence="1">Uncharacterized protein</fullName>
    </submittedName>
</protein>
<evidence type="ECO:0000313" key="1">
    <source>
        <dbReference type="EMBL" id="JAH56109.1"/>
    </source>
</evidence>
<proteinExistence type="predicted"/>
<dbReference type="EMBL" id="GBXM01052468">
    <property type="protein sequence ID" value="JAH56109.1"/>
    <property type="molecule type" value="Transcribed_RNA"/>
</dbReference>